<comment type="caution">
    <text evidence="7">The sequence shown here is derived from an EMBL/GenBank/DDBJ whole genome shotgun (WGS) entry which is preliminary data.</text>
</comment>
<keyword evidence="3 6" id="KW-0812">Transmembrane</keyword>
<organism evidence="7 8">
    <name type="scientific">Friedmanniomyces simplex</name>
    <dbReference type="NCBI Taxonomy" id="329884"/>
    <lineage>
        <taxon>Eukaryota</taxon>
        <taxon>Fungi</taxon>
        <taxon>Dikarya</taxon>
        <taxon>Ascomycota</taxon>
        <taxon>Pezizomycotina</taxon>
        <taxon>Dothideomycetes</taxon>
        <taxon>Dothideomycetidae</taxon>
        <taxon>Mycosphaerellales</taxon>
        <taxon>Teratosphaeriaceae</taxon>
        <taxon>Friedmanniomyces</taxon>
    </lineage>
</organism>
<dbReference type="Gene3D" id="1.20.1740.10">
    <property type="entry name" value="Amino acid/polyamine transporter I"/>
    <property type="match status" value="1"/>
</dbReference>
<reference evidence="7 8" key="1">
    <citation type="submission" date="2017-03" db="EMBL/GenBank/DDBJ databases">
        <title>Genomes of endolithic fungi from Antarctica.</title>
        <authorList>
            <person name="Coleine C."/>
            <person name="Masonjones S."/>
            <person name="Stajich J.E."/>
        </authorList>
    </citation>
    <scope>NUCLEOTIDE SEQUENCE [LARGE SCALE GENOMIC DNA]</scope>
    <source>
        <strain evidence="7 8">CCFEE 5184</strain>
    </source>
</reference>
<dbReference type="Pfam" id="PF13520">
    <property type="entry name" value="AA_permease_2"/>
    <property type="match status" value="1"/>
</dbReference>
<dbReference type="GO" id="GO:0022857">
    <property type="term" value="F:transmembrane transporter activity"/>
    <property type="evidence" value="ECO:0007669"/>
    <property type="project" value="InterPro"/>
</dbReference>
<dbReference type="STRING" id="329884.A0A4U0Y0G4"/>
<dbReference type="InterPro" id="IPR002293">
    <property type="entry name" value="AA/rel_permease1"/>
</dbReference>
<evidence type="ECO:0000256" key="1">
    <source>
        <dbReference type="ARBA" id="ARBA00004141"/>
    </source>
</evidence>
<feature type="transmembrane region" description="Helical" evidence="6">
    <location>
        <begin position="120"/>
        <end position="138"/>
    </location>
</feature>
<protein>
    <recommendedName>
        <fullName evidence="9">Amino acid permease/ SLC12A domain-containing protein</fullName>
    </recommendedName>
</protein>
<feature type="transmembrane region" description="Helical" evidence="6">
    <location>
        <begin position="88"/>
        <end position="108"/>
    </location>
</feature>
<dbReference type="PANTHER" id="PTHR45649">
    <property type="entry name" value="AMINO-ACID PERMEASE BAT1"/>
    <property type="match status" value="1"/>
</dbReference>
<accession>A0A4U0Y0G4</accession>
<evidence type="ECO:0000313" key="8">
    <source>
        <dbReference type="Proteomes" id="UP000309340"/>
    </source>
</evidence>
<keyword evidence="4 6" id="KW-1133">Transmembrane helix</keyword>
<evidence type="ECO:0000256" key="3">
    <source>
        <dbReference type="ARBA" id="ARBA00022692"/>
    </source>
</evidence>
<dbReference type="EMBL" id="NAJQ01000002">
    <property type="protein sequence ID" value="TKA83834.1"/>
    <property type="molecule type" value="Genomic_DNA"/>
</dbReference>
<feature type="transmembrane region" description="Helical" evidence="6">
    <location>
        <begin position="418"/>
        <end position="438"/>
    </location>
</feature>
<evidence type="ECO:0008006" key="9">
    <source>
        <dbReference type="Google" id="ProtNLM"/>
    </source>
</evidence>
<sequence length="474" mass="51261">MPAPPPSTIAGHGPAIELIPQGEMSLRRSMETTTAKGFLSNATDFSSGVSFEDPQDEDLRATKSTRGNAAGMRRLGKDQQLVRNFRQLSIISFVAIAKAAWEIGLFVVTPGLVDGSRSGLVYNTIWNLIGFGPVYLSMAEMASMAPIAGAQFSEFAPESCQRFLSYLTGLTSTMAWQSANAMGIFLVGSLIQTMILVNDENYAFPSWQGTFLAFAAMGIAYMGNVYGSRVLQRWQNAVCAIHILGYFGYIIPIWINAPRATHQQVWADWQNEGGWGSLGLAVLVGQLSGISQQTGIDTAAHMSEEVKDAASSIPRTMIAVYLINMALILPAIITIVYHIPDLDAALNGTMTYPALYVLRQSMSVGWVTVMLIFITFVNMASNIVYLDAATRDLFAFQGTREGLPFSKCLSTIHPTRQIPVNACILSCASALLLVLIYIGSMGVDALPPAQVPKHVDVCVQMAPEGQSLPPSRQG</sequence>
<keyword evidence="2" id="KW-0813">Transport</keyword>
<evidence type="ECO:0000313" key="7">
    <source>
        <dbReference type="EMBL" id="TKA83834.1"/>
    </source>
</evidence>
<comment type="subcellular location">
    <subcellularLocation>
        <location evidence="1">Membrane</location>
        <topology evidence="1">Multi-pass membrane protein</topology>
    </subcellularLocation>
</comment>
<evidence type="ECO:0000256" key="5">
    <source>
        <dbReference type="ARBA" id="ARBA00023136"/>
    </source>
</evidence>
<dbReference type="Proteomes" id="UP000309340">
    <property type="component" value="Unassembled WGS sequence"/>
</dbReference>
<feature type="transmembrane region" description="Helical" evidence="6">
    <location>
        <begin position="179"/>
        <end position="197"/>
    </location>
</feature>
<gene>
    <name evidence="7" type="ORF">B0A55_00137</name>
</gene>
<name>A0A4U0Y0G4_9PEZI</name>
<feature type="transmembrane region" description="Helical" evidence="6">
    <location>
        <begin position="209"/>
        <end position="227"/>
    </location>
</feature>
<dbReference type="AlphaFoldDB" id="A0A4U0Y0G4"/>
<dbReference type="GO" id="GO:0016020">
    <property type="term" value="C:membrane"/>
    <property type="evidence" value="ECO:0007669"/>
    <property type="project" value="UniProtKB-SubCell"/>
</dbReference>
<keyword evidence="8" id="KW-1185">Reference proteome</keyword>
<feature type="transmembrane region" description="Helical" evidence="6">
    <location>
        <begin position="317"/>
        <end position="339"/>
    </location>
</feature>
<evidence type="ECO:0000256" key="4">
    <source>
        <dbReference type="ARBA" id="ARBA00022989"/>
    </source>
</evidence>
<dbReference type="PANTHER" id="PTHR45649:SF4">
    <property type="entry name" value="TRANSPORTER, PUTATIVE (EUROFUNG)-RELATED"/>
    <property type="match status" value="1"/>
</dbReference>
<feature type="transmembrane region" description="Helical" evidence="6">
    <location>
        <begin position="364"/>
        <end position="386"/>
    </location>
</feature>
<keyword evidence="5 6" id="KW-0472">Membrane</keyword>
<feature type="transmembrane region" description="Helical" evidence="6">
    <location>
        <begin position="234"/>
        <end position="255"/>
    </location>
</feature>
<dbReference type="OrthoDB" id="3257095at2759"/>
<proteinExistence type="predicted"/>
<evidence type="ECO:0000256" key="6">
    <source>
        <dbReference type="SAM" id="Phobius"/>
    </source>
</evidence>
<evidence type="ECO:0000256" key="2">
    <source>
        <dbReference type="ARBA" id="ARBA00022448"/>
    </source>
</evidence>